<organism evidence="2 3">
    <name type="scientific">Leucocoprinus birnbaumii</name>
    <dbReference type="NCBI Taxonomy" id="56174"/>
    <lineage>
        <taxon>Eukaryota</taxon>
        <taxon>Fungi</taxon>
        <taxon>Dikarya</taxon>
        <taxon>Basidiomycota</taxon>
        <taxon>Agaricomycotina</taxon>
        <taxon>Agaricomycetes</taxon>
        <taxon>Agaricomycetidae</taxon>
        <taxon>Agaricales</taxon>
        <taxon>Agaricineae</taxon>
        <taxon>Agaricaceae</taxon>
        <taxon>Leucocoprinus</taxon>
    </lineage>
</organism>
<dbReference type="Proteomes" id="UP001213000">
    <property type="component" value="Unassembled WGS sequence"/>
</dbReference>
<dbReference type="EMBL" id="JANIEX010000423">
    <property type="protein sequence ID" value="KAJ3567291.1"/>
    <property type="molecule type" value="Genomic_DNA"/>
</dbReference>
<dbReference type="AlphaFoldDB" id="A0AAD5YPZ9"/>
<dbReference type="PANTHER" id="PTHR38926:SF5">
    <property type="entry name" value="F-BOX AND LEUCINE-RICH REPEAT PROTEIN 6"/>
    <property type="match status" value="1"/>
</dbReference>
<dbReference type="InterPro" id="IPR001810">
    <property type="entry name" value="F-box_dom"/>
</dbReference>
<sequence>MKLISPPSKALLRTGYLFPDEEPPKAIGTTVVRGSCRLRAVEDEIHRLRKLTTKLLLKKQAISTFVDTHRELLAPFNRLPSDVLEEIFHHTLPTAHNAVMDTDEPPLLLSRVCTRWRRVAYATPRLWASIHITAIVPPSFKHRRRDGRKLEAIANWLSRSGALPLSITLSYKSPHAPPPLPFVPQSADPEDCPPEMEIIALHIRRWKSVHLDLRRSSWLPAFLSRFSPHDVPLLQSLCIIGNLNESTGFLIWDEEEDPAFSLRDSLLNAPQLRSLALMRSVAPDLEIYSPNLTALEITYGVRSLPLDWGSEFQMLYRLLMHCSNLESLSLRYLIPLHRGVPSTALSWSRMSLPHLRSLRLIMRNVAVELGCRLLEALSAPALKHLTYHYRPKYSTRRPRVPLKPSDEAQRRLVQCLDSFFGSQVNALEELDLSLGSFDQSFISEILCLSPGLKRLSLGGLHVSPFNHSFLEGLDEASRRSLNSLDDSFLRYLTSLKGGELEGDCALEPESLNKDEESRDIIPNVELIRFWHVEFSPQATIDFLRSRSFTCLQKISITSFVPLSGDISQTDIAALVERIERETGLQIYLQYIQAGASTFLDDFHHSHDPYAGIIPTSNMNSFFFSAW</sequence>
<dbReference type="SUPFAM" id="SSF81383">
    <property type="entry name" value="F-box domain"/>
    <property type="match status" value="1"/>
</dbReference>
<accession>A0AAD5YPZ9</accession>
<dbReference type="InterPro" id="IPR032675">
    <property type="entry name" value="LRR_dom_sf"/>
</dbReference>
<proteinExistence type="predicted"/>
<feature type="domain" description="F-box" evidence="1">
    <location>
        <begin position="76"/>
        <end position="132"/>
    </location>
</feature>
<dbReference type="Gene3D" id="1.20.1280.50">
    <property type="match status" value="1"/>
</dbReference>
<gene>
    <name evidence="2" type="ORF">NP233_g6460</name>
</gene>
<evidence type="ECO:0000313" key="3">
    <source>
        <dbReference type="Proteomes" id="UP001213000"/>
    </source>
</evidence>
<dbReference type="Pfam" id="PF12937">
    <property type="entry name" value="F-box-like"/>
    <property type="match status" value="1"/>
</dbReference>
<dbReference type="PANTHER" id="PTHR38926">
    <property type="entry name" value="F-BOX DOMAIN CONTAINING PROTEIN, EXPRESSED"/>
    <property type="match status" value="1"/>
</dbReference>
<evidence type="ECO:0000259" key="1">
    <source>
        <dbReference type="Pfam" id="PF12937"/>
    </source>
</evidence>
<name>A0AAD5YPZ9_9AGAR</name>
<evidence type="ECO:0000313" key="2">
    <source>
        <dbReference type="EMBL" id="KAJ3567291.1"/>
    </source>
</evidence>
<dbReference type="SUPFAM" id="SSF52047">
    <property type="entry name" value="RNI-like"/>
    <property type="match status" value="1"/>
</dbReference>
<dbReference type="InterPro" id="IPR036047">
    <property type="entry name" value="F-box-like_dom_sf"/>
</dbReference>
<reference evidence="2" key="1">
    <citation type="submission" date="2022-07" db="EMBL/GenBank/DDBJ databases">
        <title>Genome Sequence of Leucocoprinus birnbaumii.</title>
        <authorList>
            <person name="Buettner E."/>
        </authorList>
    </citation>
    <scope>NUCLEOTIDE SEQUENCE</scope>
    <source>
        <strain evidence="2">VT141</strain>
    </source>
</reference>
<dbReference type="Gene3D" id="3.80.10.10">
    <property type="entry name" value="Ribonuclease Inhibitor"/>
    <property type="match status" value="1"/>
</dbReference>
<comment type="caution">
    <text evidence="2">The sequence shown here is derived from an EMBL/GenBank/DDBJ whole genome shotgun (WGS) entry which is preliminary data.</text>
</comment>
<keyword evidence="3" id="KW-1185">Reference proteome</keyword>
<protein>
    <recommendedName>
        <fullName evidence="1">F-box domain-containing protein</fullName>
    </recommendedName>
</protein>